<feature type="coiled-coil region" evidence="1">
    <location>
        <begin position="32"/>
        <end position="59"/>
    </location>
</feature>
<keyword evidence="1" id="KW-0175">Coiled coil</keyword>
<evidence type="ECO:0000256" key="1">
    <source>
        <dbReference type="SAM" id="Coils"/>
    </source>
</evidence>
<reference evidence="4" key="1">
    <citation type="submission" date="2016-10" db="EMBL/GenBank/DDBJ databases">
        <authorList>
            <person name="Varghese N."/>
            <person name="Submissions S."/>
        </authorList>
    </citation>
    <scope>NUCLEOTIDE SEQUENCE [LARGE SCALE GENOMIC DNA]</scope>
    <source>
        <strain evidence="4">CGMCC 1.6199</strain>
    </source>
</reference>
<evidence type="ECO:0000313" key="4">
    <source>
        <dbReference type="Proteomes" id="UP000182347"/>
    </source>
</evidence>
<keyword evidence="2" id="KW-0812">Transmembrane</keyword>
<evidence type="ECO:0008006" key="5">
    <source>
        <dbReference type="Google" id="ProtNLM"/>
    </source>
</evidence>
<evidence type="ECO:0000313" key="3">
    <source>
        <dbReference type="EMBL" id="SDM98432.1"/>
    </source>
</evidence>
<keyword evidence="2" id="KW-1133">Transmembrane helix</keyword>
<name>A0A1G9XNM5_9BACI</name>
<protein>
    <recommendedName>
        <fullName evidence="5">Type IV pilus assembly protein PilO</fullName>
    </recommendedName>
</protein>
<dbReference type="AlphaFoldDB" id="A0A1G9XNM5"/>
<dbReference type="Gene3D" id="3.30.70.60">
    <property type="match status" value="1"/>
</dbReference>
<keyword evidence="2" id="KW-0472">Membrane</keyword>
<dbReference type="InterPro" id="IPR014717">
    <property type="entry name" value="Transl_elong_EF1B/ribsomal_bS6"/>
</dbReference>
<gene>
    <name evidence="3" type="ORF">SAMN05216244_3902</name>
</gene>
<evidence type="ECO:0000256" key="2">
    <source>
        <dbReference type="SAM" id="Phobius"/>
    </source>
</evidence>
<sequence>MAHNHRLPLLLTILIALCIVGGFYGLGYHYFVAPAKDEMKELEDEIQIQNKALQRIESGADAADLPEASGTLQLKLPIDKEIDQILVMLEEIAKSTGVSLNEMVEIQESEENAGEQEDSKALVEIDSFAYELKGESEQYEAVDNFLKQLEKDERLLKVNHLEVTADENSVGFTVHIQAFYAPDLDGLLDESNGYEPTTKMESKSI</sequence>
<keyword evidence="4" id="KW-1185">Reference proteome</keyword>
<dbReference type="EMBL" id="FNHF01000007">
    <property type="protein sequence ID" value="SDM98432.1"/>
    <property type="molecule type" value="Genomic_DNA"/>
</dbReference>
<accession>A0A1G9XNM5</accession>
<dbReference type="RefSeq" id="WP_074600881.1">
    <property type="nucleotide sequence ID" value="NZ_FNHF01000007.1"/>
</dbReference>
<dbReference type="Proteomes" id="UP000182347">
    <property type="component" value="Unassembled WGS sequence"/>
</dbReference>
<organism evidence="3 4">
    <name type="scientific">Sediminibacillus halophilus</name>
    <dbReference type="NCBI Taxonomy" id="482461"/>
    <lineage>
        <taxon>Bacteria</taxon>
        <taxon>Bacillati</taxon>
        <taxon>Bacillota</taxon>
        <taxon>Bacilli</taxon>
        <taxon>Bacillales</taxon>
        <taxon>Bacillaceae</taxon>
        <taxon>Sediminibacillus</taxon>
    </lineage>
</organism>
<proteinExistence type="predicted"/>
<feature type="transmembrane region" description="Helical" evidence="2">
    <location>
        <begin position="7"/>
        <end position="31"/>
    </location>
</feature>
<dbReference type="OrthoDB" id="2970093at2"/>
<dbReference type="STRING" id="482461.SAMN05216244_3902"/>